<dbReference type="EMBL" id="CAJHJT010000056">
    <property type="protein sequence ID" value="CAD7013742.1"/>
    <property type="molecule type" value="Genomic_DNA"/>
</dbReference>
<protein>
    <submittedName>
        <fullName evidence="1">(Mediterranean fruit fly) hypothetical protein</fullName>
    </submittedName>
</protein>
<gene>
    <name evidence="1" type="ORF">CCAP1982_LOCUS21773</name>
</gene>
<evidence type="ECO:0000313" key="1">
    <source>
        <dbReference type="EMBL" id="CAD7013742.1"/>
    </source>
</evidence>
<feature type="non-terminal residue" evidence="1">
    <location>
        <position position="1"/>
    </location>
</feature>
<comment type="caution">
    <text evidence="1">The sequence shown here is derived from an EMBL/GenBank/DDBJ whole genome shotgun (WGS) entry which is preliminary data.</text>
</comment>
<organism evidence="1 2">
    <name type="scientific">Ceratitis capitata</name>
    <name type="common">Mediterranean fruit fly</name>
    <name type="synonym">Tephritis capitata</name>
    <dbReference type="NCBI Taxonomy" id="7213"/>
    <lineage>
        <taxon>Eukaryota</taxon>
        <taxon>Metazoa</taxon>
        <taxon>Ecdysozoa</taxon>
        <taxon>Arthropoda</taxon>
        <taxon>Hexapoda</taxon>
        <taxon>Insecta</taxon>
        <taxon>Pterygota</taxon>
        <taxon>Neoptera</taxon>
        <taxon>Endopterygota</taxon>
        <taxon>Diptera</taxon>
        <taxon>Brachycera</taxon>
        <taxon>Muscomorpha</taxon>
        <taxon>Tephritoidea</taxon>
        <taxon>Tephritidae</taxon>
        <taxon>Ceratitis</taxon>
        <taxon>Ceratitis</taxon>
    </lineage>
</organism>
<keyword evidence="2" id="KW-1185">Reference proteome</keyword>
<evidence type="ECO:0000313" key="2">
    <source>
        <dbReference type="Proteomes" id="UP000606786"/>
    </source>
</evidence>
<name>A0A811VHZ7_CERCA</name>
<proteinExistence type="predicted"/>
<reference evidence="1" key="1">
    <citation type="submission" date="2020-11" db="EMBL/GenBank/DDBJ databases">
        <authorList>
            <person name="Whitehead M."/>
        </authorList>
    </citation>
    <scope>NUCLEOTIDE SEQUENCE</scope>
    <source>
        <strain evidence="1">EGII</strain>
    </source>
</reference>
<dbReference type="AlphaFoldDB" id="A0A811VHZ7"/>
<sequence length="149" mass="16895">CHKNLEIIGRKEEKKLDLPIGLDGSDQAEMDSKSSAIISPRLKPDNVIRDILVPCLECDYPNNSCNQTITMERSAASKTRRQHASHRNFLVRTRYIVYPDAAADADVNFRTKSSTNTSWVLPETVIFQGILHNLSGFDDFDHRHIVVML</sequence>
<dbReference type="Proteomes" id="UP000606786">
    <property type="component" value="Unassembled WGS sequence"/>
</dbReference>
<accession>A0A811VHZ7</accession>